<reference evidence="1" key="1">
    <citation type="submission" date="2020-02" db="EMBL/GenBank/DDBJ databases">
        <authorList>
            <person name="Meier V. D."/>
        </authorList>
    </citation>
    <scope>NUCLEOTIDE SEQUENCE</scope>
    <source>
        <strain evidence="1">AVDCRST_MAG84</strain>
    </source>
</reference>
<evidence type="ECO:0000313" key="1">
    <source>
        <dbReference type="EMBL" id="CAA9324842.1"/>
    </source>
</evidence>
<dbReference type="AlphaFoldDB" id="A0A6J4L5U4"/>
<organism evidence="1">
    <name type="scientific">uncultured Microcoleus sp</name>
    <dbReference type="NCBI Taxonomy" id="259945"/>
    <lineage>
        <taxon>Bacteria</taxon>
        <taxon>Bacillati</taxon>
        <taxon>Cyanobacteriota</taxon>
        <taxon>Cyanophyceae</taxon>
        <taxon>Oscillatoriophycideae</taxon>
        <taxon>Oscillatoriales</taxon>
        <taxon>Microcoleaceae</taxon>
        <taxon>Microcoleus</taxon>
        <taxon>environmental samples</taxon>
    </lineage>
</organism>
<proteinExistence type="predicted"/>
<name>A0A6J4L5U4_9CYAN</name>
<protein>
    <submittedName>
        <fullName evidence="1">Uncharacterized protein</fullName>
    </submittedName>
</protein>
<accession>A0A6J4L5U4</accession>
<dbReference type="EMBL" id="CADCTZ010000247">
    <property type="protein sequence ID" value="CAA9324842.1"/>
    <property type="molecule type" value="Genomic_DNA"/>
</dbReference>
<gene>
    <name evidence="1" type="ORF">AVDCRST_MAG84-1562</name>
</gene>
<sequence length="50" mass="5987">MGGFKPLPFHFYFERINPPRLNYAALYPIAERIWDCFSKDVVRSINIRIN</sequence>